<evidence type="ECO:0000256" key="7">
    <source>
        <dbReference type="ARBA" id="ARBA00022884"/>
    </source>
</evidence>
<dbReference type="PANTHER" id="PTHR32463:SF0">
    <property type="entry name" value="L-FUCOSE KINASE"/>
    <property type="match status" value="1"/>
</dbReference>
<dbReference type="InterPro" id="IPR020568">
    <property type="entry name" value="Ribosomal_Su5_D2-typ_SF"/>
</dbReference>
<organism evidence="12 13">
    <name type="scientific">Leersia perrieri</name>
    <dbReference type="NCBI Taxonomy" id="77586"/>
    <lineage>
        <taxon>Eukaryota</taxon>
        <taxon>Viridiplantae</taxon>
        <taxon>Streptophyta</taxon>
        <taxon>Embryophyta</taxon>
        <taxon>Tracheophyta</taxon>
        <taxon>Spermatophyta</taxon>
        <taxon>Magnoliopsida</taxon>
        <taxon>Liliopsida</taxon>
        <taxon>Poales</taxon>
        <taxon>Poaceae</taxon>
        <taxon>BOP clade</taxon>
        <taxon>Oryzoideae</taxon>
        <taxon>Oryzeae</taxon>
        <taxon>Oryzinae</taxon>
        <taxon>Leersia</taxon>
    </lineage>
</organism>
<dbReference type="AlphaFoldDB" id="A0A0D9VNM4"/>
<comment type="similarity">
    <text evidence="2">Belongs to the PNO1 family.</text>
</comment>
<dbReference type="Pfam" id="PF22891">
    <property type="entry name" value="KH_PNO1_2nd"/>
    <property type="match status" value="1"/>
</dbReference>
<dbReference type="eggNOG" id="KOG3273">
    <property type="taxonomic scope" value="Eukaryota"/>
</dbReference>
<dbReference type="Gene3D" id="3.30.1370.10">
    <property type="entry name" value="K Homology domain, type 1"/>
    <property type="match status" value="1"/>
</dbReference>
<keyword evidence="5" id="KW-0418">Kinase</keyword>
<proteinExistence type="inferred from homology"/>
<reference evidence="12" key="3">
    <citation type="submission" date="2015-04" db="UniProtKB">
        <authorList>
            <consortium name="EnsemblPlants"/>
        </authorList>
    </citation>
    <scope>IDENTIFICATION</scope>
</reference>
<evidence type="ECO:0000256" key="2">
    <source>
        <dbReference type="ARBA" id="ARBA00007515"/>
    </source>
</evidence>
<dbReference type="InterPro" id="IPR012887">
    <property type="entry name" value="GDP_fucose_pyrophosphorylase"/>
</dbReference>
<comment type="similarity">
    <text evidence="9">Belongs to the GHMP kinase family.</text>
</comment>
<comment type="subcellular location">
    <subcellularLocation>
        <location evidence="1">Nucleus</location>
        <location evidence="1">Nucleolus</location>
    </subcellularLocation>
</comment>
<reference evidence="12 13" key="1">
    <citation type="submission" date="2012-08" db="EMBL/GenBank/DDBJ databases">
        <title>Oryza genome evolution.</title>
        <authorList>
            <person name="Wing R.A."/>
        </authorList>
    </citation>
    <scope>NUCLEOTIDE SEQUENCE</scope>
</reference>
<evidence type="ECO:0000256" key="10">
    <source>
        <dbReference type="SAM" id="MobiDB-lite"/>
    </source>
</evidence>
<name>A0A0D9VNM4_9ORYZ</name>
<dbReference type="InterPro" id="IPR013750">
    <property type="entry name" value="GHMP_kinase_C_dom"/>
</dbReference>
<dbReference type="GO" id="GO:0005730">
    <property type="term" value="C:nucleolus"/>
    <property type="evidence" value="ECO:0007669"/>
    <property type="project" value="UniProtKB-SubCell"/>
</dbReference>
<dbReference type="SMART" id="SM00322">
    <property type="entry name" value="KH"/>
    <property type="match status" value="1"/>
</dbReference>
<dbReference type="PRINTS" id="PR00959">
    <property type="entry name" value="MEVGALKINASE"/>
</dbReference>
<keyword evidence="3" id="KW-0808">Transferase</keyword>
<evidence type="ECO:0000256" key="3">
    <source>
        <dbReference type="ARBA" id="ARBA00022679"/>
    </source>
</evidence>
<dbReference type="Pfam" id="PF08544">
    <property type="entry name" value="GHMP_kinases_C"/>
    <property type="match status" value="1"/>
</dbReference>
<evidence type="ECO:0000256" key="9">
    <source>
        <dbReference type="ARBA" id="ARBA00038121"/>
    </source>
</evidence>
<dbReference type="GO" id="GO:0003723">
    <property type="term" value="F:RNA binding"/>
    <property type="evidence" value="ECO:0007669"/>
    <property type="project" value="UniProtKB-KW"/>
</dbReference>
<dbReference type="Pfam" id="PF07959">
    <property type="entry name" value="Fucose_pyrophosphorylase"/>
    <property type="match status" value="2"/>
</dbReference>
<dbReference type="EnsemblPlants" id="LPERR03G01130.1">
    <property type="protein sequence ID" value="LPERR03G01130.1"/>
    <property type="gene ID" value="LPERR03G01130"/>
</dbReference>
<keyword evidence="7" id="KW-0694">RNA-binding</keyword>
<evidence type="ECO:0000256" key="4">
    <source>
        <dbReference type="ARBA" id="ARBA00022741"/>
    </source>
</evidence>
<dbReference type="eggNOG" id="KOG4644">
    <property type="taxonomic scope" value="Eukaryota"/>
</dbReference>
<evidence type="ECO:0000256" key="5">
    <source>
        <dbReference type="ARBA" id="ARBA00022777"/>
    </source>
</evidence>
<dbReference type="Pfam" id="PF00288">
    <property type="entry name" value="GHMP_kinases_N"/>
    <property type="match status" value="1"/>
</dbReference>
<keyword evidence="13" id="KW-1185">Reference proteome</keyword>
<dbReference type="Gene3D" id="3.30.230.120">
    <property type="match status" value="1"/>
</dbReference>
<feature type="compositionally biased region" description="Polar residues" evidence="10">
    <location>
        <begin position="225"/>
        <end position="238"/>
    </location>
</feature>
<evidence type="ECO:0000313" key="12">
    <source>
        <dbReference type="EnsemblPlants" id="LPERR03G01130.1"/>
    </source>
</evidence>
<keyword evidence="8" id="KW-0539">Nucleus</keyword>
<dbReference type="SUPFAM" id="SSF54211">
    <property type="entry name" value="Ribosomal protein S5 domain 2-like"/>
    <property type="match status" value="1"/>
</dbReference>
<dbReference type="Gramene" id="LPERR03G01130.1">
    <property type="protein sequence ID" value="LPERR03G01130.1"/>
    <property type="gene ID" value="LPERR03G01130"/>
</dbReference>
<dbReference type="FunFam" id="3.30.1370.10:FF:000009">
    <property type="entry name" value="RNA-binding protein PNO1"/>
    <property type="match status" value="1"/>
</dbReference>
<dbReference type="PANTHER" id="PTHR32463">
    <property type="entry name" value="L-FUCOSE KINASE"/>
    <property type="match status" value="1"/>
</dbReference>
<evidence type="ECO:0000259" key="11">
    <source>
        <dbReference type="SMART" id="SM00322"/>
    </source>
</evidence>
<protein>
    <recommendedName>
        <fullName evidence="11">K Homology domain-containing protein</fullName>
    </recommendedName>
</protein>
<evidence type="ECO:0000256" key="1">
    <source>
        <dbReference type="ARBA" id="ARBA00004604"/>
    </source>
</evidence>
<dbReference type="FunFam" id="3.30.230.120:FF:000002">
    <property type="entry name" value="Bifunctional fucokinase/fucose pyrophosphorylase"/>
    <property type="match status" value="1"/>
</dbReference>
<dbReference type="GO" id="GO:0005524">
    <property type="term" value="F:ATP binding"/>
    <property type="evidence" value="ECO:0007669"/>
    <property type="project" value="UniProtKB-KW"/>
</dbReference>
<dbReference type="InterPro" id="IPR036554">
    <property type="entry name" value="GHMP_kinase_C_sf"/>
</dbReference>
<evidence type="ECO:0000313" key="13">
    <source>
        <dbReference type="Proteomes" id="UP000032180"/>
    </source>
</evidence>
<reference evidence="13" key="2">
    <citation type="submission" date="2013-12" db="EMBL/GenBank/DDBJ databases">
        <authorList>
            <person name="Yu Y."/>
            <person name="Lee S."/>
            <person name="de Baynast K."/>
            <person name="Wissotski M."/>
            <person name="Liu L."/>
            <person name="Talag J."/>
            <person name="Goicoechea J."/>
            <person name="Angelova A."/>
            <person name="Jetty R."/>
            <person name="Kudrna D."/>
            <person name="Golser W."/>
            <person name="Rivera L."/>
            <person name="Zhang J."/>
            <person name="Wing R."/>
        </authorList>
    </citation>
    <scope>NUCLEOTIDE SEQUENCE</scope>
</reference>
<dbReference type="InterPro" id="IPR055212">
    <property type="entry name" value="KH-I_PNO1_first"/>
</dbReference>
<dbReference type="GO" id="GO:0050201">
    <property type="term" value="F:fucokinase activity"/>
    <property type="evidence" value="ECO:0007669"/>
    <property type="project" value="TreeGrafter"/>
</dbReference>
<dbReference type="InterPro" id="IPR055211">
    <property type="entry name" value="KH_PNO1_2nd"/>
</dbReference>
<dbReference type="SUPFAM" id="SSF54791">
    <property type="entry name" value="Eukaryotic type KH-domain (KH-domain type I)"/>
    <property type="match status" value="1"/>
</dbReference>
<sequence length="1254" mass="136848">MAVDSAGGVEKPRFEALMPSEMSGGRPQFRKVPVPQHRFAPLKKAWMDIYTPVYEHMKIDIRMNLKARRVELKTRQDTPDVSNLQKCADFVHAFMLGFDIADAVALLRLDDLYVDSFEIKDVKTLRGEHLSRAIGRLSGKGGKTKYAIENSTRTRIVIADTKIHILGSFVNIKVARDSLCSLILGSPAGKVYSKLRAVSARLAERIQKQTNQSPSVAAGRPATQKPKSSSRQWSGSDETFLSTTNSLSDLSISSEAMDELSYRRRRRRAHTADEAAAVLRKAWCRLRLSARDPSRVPPWDAVVLTAASPEQAALYDRQLARARRLGRFPPSTAAIAVPDPDAARIGSGAATLHAVASLARHLLAQASKEEIAELLPEAGESCDADDIPLGSVVEFMAKKHILLLHAGGDSKRVPWANPMGKAYLPLPYLAGDIPDGPVPLLFDHILAISSSARQAFENQGGIFIMTGDVLPCFDASDLVLPDDSACIVTVPTTLDVAANHGVVVASKDGTDGENYSLCLVDNLLQKPTVRELVEGQAIRDDGRALLDTGIISARDDFSFLHFGTSAEVLDHLAGSYSGLVGRRHMSSIPETTACDIAATAAILSSNISSGVSVGEDSLVYDSSLSGRVRIGSQSIVVGVNIHETHGNKSEIISTSSYFTLPDRHCLWEVPLTNSVGRVMVYCGLHDNPKVSIKRDGTFCGKPWRNVLEHLKVHETDLWGSTNEDKCLWNANLFPVMSLPEMLNVGMWLMGSISNPDGKVASLWKKSQRISLEELHRSIDYHQLCMDSSKRQADLAANIAKACMTYGLLGRNLFQLCDEMLQNENSCLEELLSLCPSHGDQYSGVLPESRRYQVKMDLLRASGDLSTAAIVEQKVWASITSETASAIKYGSEELSSNSKSSCNGNLHPKKAIVELPVRVDFVGGWSDTPPWSLERPGCVLNMAIRLEGNLPVGAVIETTVDHAGVLLEDDAGRNVYIDDLTSIASPFKEDDSFRLVKSALIVTGILNHEKLSDIGLNIRTWANVPRGSGLGTSSILAAAVVKGLFQLIEGDESDDNVARAVLVVEQVMGTGGGWQDQIGGLYPGIKCTQSYPGQPLRLQVFPLLASPQLIQELERRLLVVFTGQVRLAHQVLQKVVTRYLRRDSLLISSIKRLAELAKIGREALMNGEIDELGGIMSEAWRLHQELDPFCSNKLVDELFAFADPYCCGYKLVGAGGGGFALMLAKNLNSAKELREALENSRFDVKVYNWNVAMTP</sequence>
<dbReference type="InterPro" id="IPR052203">
    <property type="entry name" value="GHMP_Kinase-Related"/>
</dbReference>
<dbReference type="InterPro" id="IPR004087">
    <property type="entry name" value="KH_dom"/>
</dbReference>
<dbReference type="Proteomes" id="UP000032180">
    <property type="component" value="Chromosome 3"/>
</dbReference>
<keyword evidence="4" id="KW-0547">Nucleotide-binding</keyword>
<dbReference type="InterPro" id="IPR036612">
    <property type="entry name" value="KH_dom_type_1_sf"/>
</dbReference>
<evidence type="ECO:0000256" key="8">
    <source>
        <dbReference type="ARBA" id="ARBA00023242"/>
    </source>
</evidence>
<dbReference type="InterPro" id="IPR006204">
    <property type="entry name" value="GHMP_kinase_N_dom"/>
</dbReference>
<feature type="region of interest" description="Disordered" evidence="10">
    <location>
        <begin position="208"/>
        <end position="238"/>
    </location>
</feature>
<dbReference type="CDD" id="cd22391">
    <property type="entry name" value="KH-I_PNO1_rpt1"/>
    <property type="match status" value="1"/>
</dbReference>
<dbReference type="GO" id="GO:0042352">
    <property type="term" value="P:GDP-L-fucose salvage"/>
    <property type="evidence" value="ECO:0007669"/>
    <property type="project" value="TreeGrafter"/>
</dbReference>
<keyword evidence="6" id="KW-0067">ATP-binding</keyword>
<dbReference type="SUPFAM" id="SSF55060">
    <property type="entry name" value="GHMP Kinase, C-terminal domain"/>
    <property type="match status" value="1"/>
</dbReference>
<dbReference type="STRING" id="77586.A0A0D9VNM4"/>
<feature type="domain" description="K Homology" evidence="11">
    <location>
        <begin position="111"/>
        <end position="184"/>
    </location>
</feature>
<evidence type="ECO:0000256" key="6">
    <source>
        <dbReference type="ARBA" id="ARBA00022840"/>
    </source>
</evidence>
<dbReference type="CDD" id="cd22392">
    <property type="entry name" value="KH-I_PNO1_rpt2"/>
    <property type="match status" value="1"/>
</dbReference>
<dbReference type="HOGENOM" id="CLU_006983_1_1_1"/>
<accession>A0A0D9VNM4</accession>